<feature type="non-terminal residue" evidence="1">
    <location>
        <position position="1"/>
    </location>
</feature>
<organism evidence="1 2">
    <name type="scientific">Cardiosporidium cionae</name>
    <dbReference type="NCBI Taxonomy" id="476202"/>
    <lineage>
        <taxon>Eukaryota</taxon>
        <taxon>Sar</taxon>
        <taxon>Alveolata</taxon>
        <taxon>Apicomplexa</taxon>
        <taxon>Aconoidasida</taxon>
        <taxon>Nephromycida</taxon>
        <taxon>Cardiosporidium</taxon>
    </lineage>
</organism>
<evidence type="ECO:0000313" key="1">
    <source>
        <dbReference type="EMBL" id="KAF8817694.1"/>
    </source>
</evidence>
<dbReference type="Proteomes" id="UP000823046">
    <property type="component" value="Unassembled WGS sequence"/>
</dbReference>
<reference evidence="1 2" key="1">
    <citation type="journal article" date="2020" name="bioRxiv">
        <title>Metabolic contributions of an alphaproteobacterial endosymbiont in the apicomplexan Cardiosporidium cionae.</title>
        <authorList>
            <person name="Hunter E.S."/>
            <person name="Paight C.J."/>
            <person name="Lane C.E."/>
        </authorList>
    </citation>
    <scope>NUCLEOTIDE SEQUENCE [LARGE SCALE GENOMIC DNA]</scope>
    <source>
        <strain evidence="1">ESH_2018</strain>
    </source>
</reference>
<name>A0ABQ7J3P9_9APIC</name>
<comment type="caution">
    <text evidence="1">The sequence shown here is derived from an EMBL/GenBank/DDBJ whole genome shotgun (WGS) entry which is preliminary data.</text>
</comment>
<protein>
    <submittedName>
        <fullName evidence="1">Uncharacterized protein</fullName>
    </submittedName>
</protein>
<sequence>IATQPPGRGNIFEDRNTPYVQDESVRMVSLDMFHKVCYKLGLSISMRHSRILWILISLQNYPQVQQFIPEQDVKAGVLRIYLQPVDKLGKFL</sequence>
<accession>A0ABQ7J3P9</accession>
<evidence type="ECO:0000313" key="2">
    <source>
        <dbReference type="Proteomes" id="UP000823046"/>
    </source>
</evidence>
<proteinExistence type="predicted"/>
<gene>
    <name evidence="1" type="ORF">IE077_000938</name>
</gene>
<keyword evidence="2" id="KW-1185">Reference proteome</keyword>
<dbReference type="EMBL" id="JADAQX010001976">
    <property type="protein sequence ID" value="KAF8817694.1"/>
    <property type="molecule type" value="Genomic_DNA"/>
</dbReference>